<feature type="domain" description="DUF5655" evidence="1">
    <location>
        <begin position="10"/>
        <end position="122"/>
    </location>
</feature>
<dbReference type="Pfam" id="PF18899">
    <property type="entry name" value="DUF5655"/>
    <property type="match status" value="1"/>
</dbReference>
<comment type="caution">
    <text evidence="2">The sequence shown here is derived from an EMBL/GenBank/DDBJ whole genome shotgun (WGS) entry which is preliminary data.</text>
</comment>
<accession>A0A317N2N0</accession>
<sequence length="125" mass="13755">MTDSADAAIDAWFAGKPHSREIFTVLRELIDACGPARVAVASQISFGNARKFAWVSLYNVTGRNPEGTVQIMLALDEEMVRAPVYRVTQVGRSRWNHLVVVHSLAEARDPELAVLIAAAYRFGAK</sequence>
<dbReference type="EMBL" id="QGTL01000017">
    <property type="protein sequence ID" value="PWV68810.1"/>
    <property type="molecule type" value="Genomic_DNA"/>
</dbReference>
<gene>
    <name evidence="2" type="ORF">DFR69_117129</name>
</gene>
<keyword evidence="3" id="KW-1185">Reference proteome</keyword>
<dbReference type="AlphaFoldDB" id="A0A317N2N0"/>
<name>A0A317N2N0_9NOCA</name>
<protein>
    <recommendedName>
        <fullName evidence="1">DUF5655 domain-containing protein</fullName>
    </recommendedName>
</protein>
<evidence type="ECO:0000313" key="2">
    <source>
        <dbReference type="EMBL" id="PWV68810.1"/>
    </source>
</evidence>
<evidence type="ECO:0000313" key="3">
    <source>
        <dbReference type="Proteomes" id="UP000246410"/>
    </source>
</evidence>
<dbReference type="Proteomes" id="UP000246410">
    <property type="component" value="Unassembled WGS sequence"/>
</dbReference>
<proteinExistence type="predicted"/>
<dbReference type="InterPro" id="IPR043714">
    <property type="entry name" value="DUF5655"/>
</dbReference>
<organism evidence="2 3">
    <name type="scientific">Nocardia neocaledoniensis</name>
    <dbReference type="NCBI Taxonomy" id="236511"/>
    <lineage>
        <taxon>Bacteria</taxon>
        <taxon>Bacillati</taxon>
        <taxon>Actinomycetota</taxon>
        <taxon>Actinomycetes</taxon>
        <taxon>Mycobacteriales</taxon>
        <taxon>Nocardiaceae</taxon>
        <taxon>Nocardia</taxon>
    </lineage>
</organism>
<dbReference type="RefSeq" id="WP_110041311.1">
    <property type="nucleotide sequence ID" value="NZ_QGTL01000017.1"/>
</dbReference>
<reference evidence="2 3" key="1">
    <citation type="submission" date="2018-05" db="EMBL/GenBank/DDBJ databases">
        <title>Genomic Encyclopedia of Type Strains, Phase IV (KMG-IV): sequencing the most valuable type-strain genomes for metagenomic binning, comparative biology and taxonomic classification.</title>
        <authorList>
            <person name="Goeker M."/>
        </authorList>
    </citation>
    <scope>NUCLEOTIDE SEQUENCE [LARGE SCALE GENOMIC DNA]</scope>
    <source>
        <strain evidence="2 3">DSM 44717</strain>
    </source>
</reference>
<evidence type="ECO:0000259" key="1">
    <source>
        <dbReference type="Pfam" id="PF18899"/>
    </source>
</evidence>